<feature type="region of interest" description="Disordered" evidence="1">
    <location>
        <begin position="136"/>
        <end position="158"/>
    </location>
</feature>
<accession>A0A5P1E947</accession>
<proteinExistence type="predicted"/>
<feature type="compositionally biased region" description="Polar residues" evidence="1">
    <location>
        <begin position="1"/>
        <end position="17"/>
    </location>
</feature>
<evidence type="ECO:0000313" key="3">
    <source>
        <dbReference type="Proteomes" id="UP000243459"/>
    </source>
</evidence>
<name>A0A5P1E947_ASPOF</name>
<evidence type="ECO:0000256" key="1">
    <source>
        <dbReference type="SAM" id="MobiDB-lite"/>
    </source>
</evidence>
<dbReference type="EMBL" id="CM007389">
    <property type="protein sequence ID" value="ONK58025.1"/>
    <property type="molecule type" value="Genomic_DNA"/>
</dbReference>
<gene>
    <name evidence="2" type="ORF">A4U43_C09F7130</name>
</gene>
<keyword evidence="3" id="KW-1185">Reference proteome</keyword>
<dbReference type="AlphaFoldDB" id="A0A5P1E947"/>
<feature type="region of interest" description="Disordered" evidence="1">
    <location>
        <begin position="1"/>
        <end position="21"/>
    </location>
</feature>
<protein>
    <submittedName>
        <fullName evidence="2">Uncharacterized protein</fullName>
    </submittedName>
</protein>
<sequence length="158" mass="16869">MSASSQTAPRRQPTTAVESLLSPKMVSLQNAQKRSEAAALLHSEADRIGLYRHRVGLGSDDGDDEMEPARLRVDVTADDVASSSPGGVGELQEEVPAEGVAYVADWTERRNVGSRYQDAGLGFTDDVEPEWWARTGARGGTRAEEGGGEVVQEANGEV</sequence>
<organism evidence="2 3">
    <name type="scientific">Asparagus officinalis</name>
    <name type="common">Garden asparagus</name>
    <dbReference type="NCBI Taxonomy" id="4686"/>
    <lineage>
        <taxon>Eukaryota</taxon>
        <taxon>Viridiplantae</taxon>
        <taxon>Streptophyta</taxon>
        <taxon>Embryophyta</taxon>
        <taxon>Tracheophyta</taxon>
        <taxon>Spermatophyta</taxon>
        <taxon>Magnoliopsida</taxon>
        <taxon>Liliopsida</taxon>
        <taxon>Asparagales</taxon>
        <taxon>Asparagaceae</taxon>
        <taxon>Asparagoideae</taxon>
        <taxon>Asparagus</taxon>
    </lineage>
</organism>
<dbReference type="Gramene" id="ONK58025">
    <property type="protein sequence ID" value="ONK58025"/>
    <property type="gene ID" value="A4U43_C09F7130"/>
</dbReference>
<evidence type="ECO:0000313" key="2">
    <source>
        <dbReference type="EMBL" id="ONK58025.1"/>
    </source>
</evidence>
<reference evidence="3" key="1">
    <citation type="journal article" date="2017" name="Nat. Commun.">
        <title>The asparagus genome sheds light on the origin and evolution of a young Y chromosome.</title>
        <authorList>
            <person name="Harkess A."/>
            <person name="Zhou J."/>
            <person name="Xu C."/>
            <person name="Bowers J.E."/>
            <person name="Van der Hulst R."/>
            <person name="Ayyampalayam S."/>
            <person name="Mercati F."/>
            <person name="Riccardi P."/>
            <person name="McKain M.R."/>
            <person name="Kakrana A."/>
            <person name="Tang H."/>
            <person name="Ray J."/>
            <person name="Groenendijk J."/>
            <person name="Arikit S."/>
            <person name="Mathioni S.M."/>
            <person name="Nakano M."/>
            <person name="Shan H."/>
            <person name="Telgmann-Rauber A."/>
            <person name="Kanno A."/>
            <person name="Yue Z."/>
            <person name="Chen H."/>
            <person name="Li W."/>
            <person name="Chen Y."/>
            <person name="Xu X."/>
            <person name="Zhang Y."/>
            <person name="Luo S."/>
            <person name="Chen H."/>
            <person name="Gao J."/>
            <person name="Mao Z."/>
            <person name="Pires J.C."/>
            <person name="Luo M."/>
            <person name="Kudrna D."/>
            <person name="Wing R.A."/>
            <person name="Meyers B.C."/>
            <person name="Yi K."/>
            <person name="Kong H."/>
            <person name="Lavrijsen P."/>
            <person name="Sunseri F."/>
            <person name="Falavigna A."/>
            <person name="Ye Y."/>
            <person name="Leebens-Mack J.H."/>
            <person name="Chen G."/>
        </authorList>
    </citation>
    <scope>NUCLEOTIDE SEQUENCE [LARGE SCALE GENOMIC DNA]</scope>
    <source>
        <strain evidence="3">cv. DH0086</strain>
    </source>
</reference>
<dbReference type="Proteomes" id="UP000243459">
    <property type="component" value="Chromosome 9"/>
</dbReference>